<name>A0A8X6LLU0_TRICU</name>
<comment type="caution">
    <text evidence="2">The sequence shown here is derived from an EMBL/GenBank/DDBJ whole genome shotgun (WGS) entry which is preliminary data.</text>
</comment>
<evidence type="ECO:0000256" key="1">
    <source>
        <dbReference type="SAM" id="MobiDB-lite"/>
    </source>
</evidence>
<keyword evidence="3" id="KW-1185">Reference proteome</keyword>
<accession>A0A8X6LLU0</accession>
<feature type="compositionally biased region" description="Polar residues" evidence="1">
    <location>
        <begin position="1"/>
        <end position="11"/>
    </location>
</feature>
<protein>
    <submittedName>
        <fullName evidence="2">Uncharacterized protein</fullName>
    </submittedName>
</protein>
<organism evidence="2 3">
    <name type="scientific">Trichonephila clavata</name>
    <name type="common">Joro spider</name>
    <name type="synonym">Nephila clavata</name>
    <dbReference type="NCBI Taxonomy" id="2740835"/>
    <lineage>
        <taxon>Eukaryota</taxon>
        <taxon>Metazoa</taxon>
        <taxon>Ecdysozoa</taxon>
        <taxon>Arthropoda</taxon>
        <taxon>Chelicerata</taxon>
        <taxon>Arachnida</taxon>
        <taxon>Araneae</taxon>
        <taxon>Araneomorphae</taxon>
        <taxon>Entelegynae</taxon>
        <taxon>Araneoidea</taxon>
        <taxon>Nephilidae</taxon>
        <taxon>Trichonephila</taxon>
    </lineage>
</organism>
<dbReference type="Proteomes" id="UP000887116">
    <property type="component" value="Unassembled WGS sequence"/>
</dbReference>
<reference evidence="2" key="1">
    <citation type="submission" date="2020-07" db="EMBL/GenBank/DDBJ databases">
        <title>Multicomponent nature underlies the extraordinary mechanical properties of spider dragline silk.</title>
        <authorList>
            <person name="Kono N."/>
            <person name="Nakamura H."/>
            <person name="Mori M."/>
            <person name="Yoshida Y."/>
            <person name="Ohtoshi R."/>
            <person name="Malay A.D."/>
            <person name="Moran D.A.P."/>
            <person name="Tomita M."/>
            <person name="Numata K."/>
            <person name="Arakawa K."/>
        </authorList>
    </citation>
    <scope>NUCLEOTIDE SEQUENCE</scope>
</reference>
<dbReference type="OrthoDB" id="6464259at2759"/>
<feature type="region of interest" description="Disordered" evidence="1">
    <location>
        <begin position="171"/>
        <end position="207"/>
    </location>
</feature>
<evidence type="ECO:0000313" key="2">
    <source>
        <dbReference type="EMBL" id="GFR12174.1"/>
    </source>
</evidence>
<dbReference type="EMBL" id="BMAO01016922">
    <property type="protein sequence ID" value="GFR12174.1"/>
    <property type="molecule type" value="Genomic_DNA"/>
</dbReference>
<feature type="region of interest" description="Disordered" evidence="1">
    <location>
        <begin position="72"/>
        <end position="92"/>
    </location>
</feature>
<sequence length="260" mass="29868">MKESAVQSQPTDKGVISGTPAIPISEWSDDFQVEFERECVENVKEILMSYNTYEADRNRKARKVYPRLRKMKESAVQSQPTDKGVISDTPSAIPISEWSDDFQVEFERECVENVKEILMSFNAYNVDRNRKVYPPLPITIEPQRITQSEETDESSTVSQANYVRPETLLAETVPINQNVSDPPVMEDKESSQEQGSQTNEESDALSISDIEEISPPQRPEVIIDEQAVAKLCEMIYNDYRNLCTKTTRLYMALIYKYWID</sequence>
<feature type="region of interest" description="Disordered" evidence="1">
    <location>
        <begin position="1"/>
        <end position="21"/>
    </location>
</feature>
<evidence type="ECO:0000313" key="3">
    <source>
        <dbReference type="Proteomes" id="UP000887116"/>
    </source>
</evidence>
<gene>
    <name evidence="2" type="ORF">TNCT_517711</name>
</gene>
<dbReference type="AlphaFoldDB" id="A0A8X6LLU0"/>
<proteinExistence type="predicted"/>